<keyword evidence="5 9" id="KW-0238">DNA-binding</keyword>
<evidence type="ECO:0000256" key="5">
    <source>
        <dbReference type="ARBA" id="ARBA00023125"/>
    </source>
</evidence>
<dbReference type="EMBL" id="CM001487">
    <property type="protein sequence ID" value="EIM57505.1"/>
    <property type="molecule type" value="Genomic_DNA"/>
</dbReference>
<dbReference type="Proteomes" id="UP000005753">
    <property type="component" value="Chromosome"/>
</dbReference>
<dbReference type="GO" id="GO:0003677">
    <property type="term" value="F:DNA binding"/>
    <property type="evidence" value="ECO:0007669"/>
    <property type="project" value="UniProtKB-UniRule"/>
</dbReference>
<comment type="function">
    <text evidence="7 9 10">Necessary for efficient RNA polymerase transcription elongation past template-encoded arresting sites. The arresting sites in DNA have the property of trapping a certain fraction of elongating RNA polymerases that pass through, resulting in locked ternary complexes. Cleavage of the nascent transcript by cleavage factors such as GreA or GreB allows the resumption of elongation from the new 3'terminus. GreA releases sequences of 2 to 3 nucleotides.</text>
</comment>
<dbReference type="NCBIfam" id="TIGR01462">
    <property type="entry name" value="greA"/>
    <property type="match status" value="1"/>
</dbReference>
<evidence type="ECO:0000313" key="14">
    <source>
        <dbReference type="Proteomes" id="UP000005753"/>
    </source>
</evidence>
<dbReference type="InterPro" id="IPR001437">
    <property type="entry name" value="Tscrpt_elong_fac_GreA/B_C"/>
</dbReference>
<evidence type="ECO:0000256" key="2">
    <source>
        <dbReference type="ARBA" id="ARBA00013729"/>
    </source>
</evidence>
<dbReference type="Pfam" id="PF01272">
    <property type="entry name" value="GreA_GreB"/>
    <property type="match status" value="1"/>
</dbReference>
<dbReference type="GO" id="GO:0006354">
    <property type="term" value="P:DNA-templated transcription elongation"/>
    <property type="evidence" value="ECO:0007669"/>
    <property type="project" value="TreeGrafter"/>
</dbReference>
<feature type="domain" description="Transcription elongation factor GreA/GreB N-terminal" evidence="12">
    <location>
        <begin position="8"/>
        <end position="77"/>
    </location>
</feature>
<accession>I5AUN2</accession>
<evidence type="ECO:0000256" key="8">
    <source>
        <dbReference type="ARBA" id="ARBA00030776"/>
    </source>
</evidence>
<evidence type="ECO:0000256" key="6">
    <source>
        <dbReference type="ARBA" id="ARBA00023163"/>
    </source>
</evidence>
<dbReference type="FunFam" id="3.10.50.30:FF:000001">
    <property type="entry name" value="Transcription elongation factor GreA"/>
    <property type="match status" value="1"/>
</dbReference>
<dbReference type="PANTHER" id="PTHR30437">
    <property type="entry name" value="TRANSCRIPTION ELONGATION FACTOR GREA"/>
    <property type="match status" value="1"/>
</dbReference>
<evidence type="ECO:0000256" key="7">
    <source>
        <dbReference type="ARBA" id="ARBA00024916"/>
    </source>
</evidence>
<dbReference type="Gene3D" id="1.10.287.180">
    <property type="entry name" value="Transcription elongation factor, GreA/GreB, N-terminal domain"/>
    <property type="match status" value="1"/>
</dbReference>
<dbReference type="InterPro" id="IPR023459">
    <property type="entry name" value="Tscrpt_elong_fac_GreA/B_fam"/>
</dbReference>
<dbReference type="NCBIfam" id="NF001263">
    <property type="entry name" value="PRK00226.1-4"/>
    <property type="match status" value="1"/>
</dbReference>
<dbReference type="Pfam" id="PF03449">
    <property type="entry name" value="GreA_GreB_N"/>
    <property type="match status" value="1"/>
</dbReference>
<organism evidence="13 14">
    <name type="scientific">Eubacterium cellulosolvens (strain ATCC 43171 / JCM 9499 / 6)</name>
    <name type="common">Cillobacterium cellulosolvens</name>
    <dbReference type="NCBI Taxonomy" id="633697"/>
    <lineage>
        <taxon>Bacteria</taxon>
        <taxon>Bacillati</taxon>
        <taxon>Bacillota</taxon>
        <taxon>Clostridia</taxon>
        <taxon>Eubacteriales</taxon>
        <taxon>Eubacteriaceae</taxon>
        <taxon>Eubacterium</taxon>
    </lineage>
</organism>
<dbReference type="InterPro" id="IPR006359">
    <property type="entry name" value="Tscrpt_elong_fac_GreA"/>
</dbReference>
<evidence type="ECO:0000256" key="10">
    <source>
        <dbReference type="RuleBase" id="RU000556"/>
    </source>
</evidence>
<dbReference type="Gene3D" id="3.10.50.30">
    <property type="entry name" value="Transcription elongation factor, GreA/GreB, C-terminal domain"/>
    <property type="match status" value="1"/>
</dbReference>
<dbReference type="InterPro" id="IPR022691">
    <property type="entry name" value="Tscrpt_elong_fac_GreA/B_N"/>
</dbReference>
<gene>
    <name evidence="9" type="primary">greA</name>
    <name evidence="13" type="ORF">EubceDRAFT1_1727</name>
</gene>
<dbReference type="eggNOG" id="COG0782">
    <property type="taxonomic scope" value="Bacteria"/>
</dbReference>
<feature type="domain" description="Transcription elongation factor GreA/GreB C-terminal" evidence="11">
    <location>
        <begin position="85"/>
        <end position="158"/>
    </location>
</feature>
<sequence length="161" mass="17819">MAEPKKTIMTYAGLKALESELEDLQVNKRKEIAEKLKEARAQGDLSENAEYDAAKDEQAQIEARIEEIENILKNADVVVEEEADSNTVNVGCKIKVLDKTYDEELEFQIVGSTEANSLKGKISNESPVGRALLGHEIGDVVTIETPAGDEQYEILVIERNV</sequence>
<protein>
    <recommendedName>
        <fullName evidence="2 9">Transcription elongation factor GreA</fullName>
    </recommendedName>
    <alternativeName>
        <fullName evidence="8 9">Transcript cleavage factor GreA</fullName>
    </alternativeName>
</protein>
<keyword evidence="14" id="KW-1185">Reference proteome</keyword>
<keyword evidence="3 9" id="KW-0805">Transcription regulation</keyword>
<dbReference type="OrthoDB" id="9808774at2"/>
<proteinExistence type="inferred from homology"/>
<keyword evidence="13" id="KW-0251">Elongation factor</keyword>
<name>I5AUN2_EUBC6</name>
<evidence type="ECO:0000259" key="12">
    <source>
        <dbReference type="Pfam" id="PF03449"/>
    </source>
</evidence>
<dbReference type="SUPFAM" id="SSF46557">
    <property type="entry name" value="GreA transcript cleavage protein, N-terminal domain"/>
    <property type="match status" value="1"/>
</dbReference>
<dbReference type="AlphaFoldDB" id="I5AUN2"/>
<dbReference type="HOGENOM" id="CLU_101379_2_1_9"/>
<dbReference type="GO" id="GO:0003746">
    <property type="term" value="F:translation elongation factor activity"/>
    <property type="evidence" value="ECO:0007669"/>
    <property type="project" value="UniProtKB-KW"/>
</dbReference>
<dbReference type="GO" id="GO:0032784">
    <property type="term" value="P:regulation of DNA-templated transcription elongation"/>
    <property type="evidence" value="ECO:0007669"/>
    <property type="project" value="UniProtKB-UniRule"/>
</dbReference>
<comment type="similarity">
    <text evidence="1 9 10">Belongs to the GreA/GreB family.</text>
</comment>
<evidence type="ECO:0000256" key="4">
    <source>
        <dbReference type="ARBA" id="ARBA00023054"/>
    </source>
</evidence>
<keyword evidence="4 9" id="KW-0175">Coiled coil</keyword>
<dbReference type="PROSITE" id="PS00830">
    <property type="entry name" value="GREAB_2"/>
    <property type="match status" value="1"/>
</dbReference>
<dbReference type="InterPro" id="IPR036953">
    <property type="entry name" value="GreA/GreB_C_sf"/>
</dbReference>
<evidence type="ECO:0000256" key="3">
    <source>
        <dbReference type="ARBA" id="ARBA00023015"/>
    </source>
</evidence>
<dbReference type="HAMAP" id="MF_00105">
    <property type="entry name" value="GreA_GreB"/>
    <property type="match status" value="1"/>
</dbReference>
<dbReference type="InterPro" id="IPR036805">
    <property type="entry name" value="Tscrpt_elong_fac_GreA/B_N_sf"/>
</dbReference>
<feature type="coiled-coil region" evidence="9">
    <location>
        <begin position="14"/>
        <end position="74"/>
    </location>
</feature>
<keyword evidence="13" id="KW-0648">Protein biosynthesis</keyword>
<keyword evidence="6 9" id="KW-0804">Transcription</keyword>
<dbReference type="InterPro" id="IPR028624">
    <property type="entry name" value="Tscrpt_elong_fac_GreA/B"/>
</dbReference>
<dbReference type="GO" id="GO:0070063">
    <property type="term" value="F:RNA polymerase binding"/>
    <property type="evidence" value="ECO:0007669"/>
    <property type="project" value="InterPro"/>
</dbReference>
<dbReference type="PANTHER" id="PTHR30437:SF4">
    <property type="entry name" value="TRANSCRIPTION ELONGATION FACTOR GREA"/>
    <property type="match status" value="1"/>
</dbReference>
<evidence type="ECO:0000259" key="11">
    <source>
        <dbReference type="Pfam" id="PF01272"/>
    </source>
</evidence>
<evidence type="ECO:0000256" key="1">
    <source>
        <dbReference type="ARBA" id="ARBA00008213"/>
    </source>
</evidence>
<dbReference type="NCBIfam" id="NF001261">
    <property type="entry name" value="PRK00226.1-2"/>
    <property type="match status" value="1"/>
</dbReference>
<dbReference type="SUPFAM" id="SSF54534">
    <property type="entry name" value="FKBP-like"/>
    <property type="match status" value="1"/>
</dbReference>
<evidence type="ECO:0000313" key="13">
    <source>
        <dbReference type="EMBL" id="EIM57505.1"/>
    </source>
</evidence>
<dbReference type="PIRSF" id="PIRSF006092">
    <property type="entry name" value="GreA_GreB"/>
    <property type="match status" value="1"/>
</dbReference>
<reference evidence="13 14" key="1">
    <citation type="submission" date="2010-08" db="EMBL/GenBank/DDBJ databases">
        <authorList>
            <consortium name="US DOE Joint Genome Institute (JGI-PGF)"/>
            <person name="Lucas S."/>
            <person name="Copeland A."/>
            <person name="Lapidus A."/>
            <person name="Cheng J.-F."/>
            <person name="Bruce D."/>
            <person name="Goodwin L."/>
            <person name="Pitluck S."/>
            <person name="Land M.L."/>
            <person name="Hauser L."/>
            <person name="Chang Y.-J."/>
            <person name="Anderson I.J."/>
            <person name="Johnson E."/>
            <person name="Mulhopadhyay B."/>
            <person name="Kyrpides N."/>
            <person name="Woyke T.J."/>
        </authorList>
    </citation>
    <scope>NUCLEOTIDE SEQUENCE [LARGE SCALE GENOMIC DNA]</scope>
    <source>
        <strain evidence="13 14">6</strain>
    </source>
</reference>
<dbReference type="FunFam" id="1.10.287.180:FF:000001">
    <property type="entry name" value="Transcription elongation factor GreA"/>
    <property type="match status" value="1"/>
</dbReference>
<dbReference type="PROSITE" id="PS00829">
    <property type="entry name" value="GREAB_1"/>
    <property type="match status" value="1"/>
</dbReference>
<dbReference type="InterPro" id="IPR018151">
    <property type="entry name" value="TF_GreA/GreB_CS"/>
</dbReference>
<evidence type="ECO:0000256" key="9">
    <source>
        <dbReference type="HAMAP-Rule" id="MF_00105"/>
    </source>
</evidence>
<reference evidence="13 14" key="2">
    <citation type="submission" date="2012-02" db="EMBL/GenBank/DDBJ databases">
        <title>Improved High-Quality Draft sequence of Eubacterium cellulosolvens 6.</title>
        <authorList>
            <consortium name="US DOE Joint Genome Institute"/>
            <person name="Lucas S."/>
            <person name="Han J."/>
            <person name="Lapidus A."/>
            <person name="Cheng J.-F."/>
            <person name="Goodwin L."/>
            <person name="Pitluck S."/>
            <person name="Peters L."/>
            <person name="Mikhailova N."/>
            <person name="Gu W."/>
            <person name="Detter J.C."/>
            <person name="Han C."/>
            <person name="Tapia R."/>
            <person name="Land M."/>
            <person name="Hauser L."/>
            <person name="Kyrpides N."/>
            <person name="Ivanova N."/>
            <person name="Pagani I."/>
            <person name="Johnson E."/>
            <person name="Mukhopadhyay B."/>
            <person name="Anderson I."/>
            <person name="Woyke T."/>
        </authorList>
    </citation>
    <scope>NUCLEOTIDE SEQUENCE [LARGE SCALE GENOMIC DNA]</scope>
    <source>
        <strain evidence="13 14">6</strain>
    </source>
</reference>
<dbReference type="STRING" id="633697.EubceDRAFT1_1727"/>